<reference evidence="1 2" key="1">
    <citation type="submission" date="2011-02" db="EMBL/GenBank/DDBJ databases">
        <title>The Genome Sequence of Sphaeroforma arctica JP610.</title>
        <authorList>
            <consortium name="The Broad Institute Genome Sequencing Platform"/>
            <person name="Russ C."/>
            <person name="Cuomo C."/>
            <person name="Young S.K."/>
            <person name="Zeng Q."/>
            <person name="Gargeya S."/>
            <person name="Alvarado L."/>
            <person name="Berlin A."/>
            <person name="Chapman S.B."/>
            <person name="Chen Z."/>
            <person name="Freedman E."/>
            <person name="Gellesch M."/>
            <person name="Goldberg J."/>
            <person name="Griggs A."/>
            <person name="Gujja S."/>
            <person name="Heilman E."/>
            <person name="Heiman D."/>
            <person name="Howarth C."/>
            <person name="Mehta T."/>
            <person name="Neiman D."/>
            <person name="Pearson M."/>
            <person name="Roberts A."/>
            <person name="Saif S."/>
            <person name="Shea T."/>
            <person name="Shenoy N."/>
            <person name="Sisk P."/>
            <person name="Stolte C."/>
            <person name="Sykes S."/>
            <person name="White J."/>
            <person name="Yandava C."/>
            <person name="Burger G."/>
            <person name="Gray M.W."/>
            <person name="Holland P.W.H."/>
            <person name="King N."/>
            <person name="Lang F.B.F."/>
            <person name="Roger A.J."/>
            <person name="Ruiz-Trillo I."/>
            <person name="Haas B."/>
            <person name="Nusbaum C."/>
            <person name="Birren B."/>
        </authorList>
    </citation>
    <scope>NUCLEOTIDE SEQUENCE [LARGE SCALE GENOMIC DNA]</scope>
    <source>
        <strain evidence="1 2">JP610</strain>
    </source>
</reference>
<accession>A0A0L0F7Z7</accession>
<dbReference type="RefSeq" id="XP_014146747.1">
    <property type="nucleotide sequence ID" value="XM_014291272.1"/>
</dbReference>
<dbReference type="GeneID" id="25915100"/>
<proteinExistence type="predicted"/>
<sequence length="85" mass="9493">RTGGRARAALHLSSLRPASGVYHGNKGMLEQLTVRRGDTYDAEELSKYKAAIQTQLEDDELKYRALKDSLDMQDKHVNSLVCCVV</sequence>
<evidence type="ECO:0000313" key="1">
    <source>
        <dbReference type="EMBL" id="KNC72845.1"/>
    </source>
</evidence>
<name>A0A0L0F7Z7_9EUKA</name>
<dbReference type="AlphaFoldDB" id="A0A0L0F7Z7"/>
<evidence type="ECO:0000313" key="2">
    <source>
        <dbReference type="Proteomes" id="UP000054560"/>
    </source>
</evidence>
<keyword evidence="2" id="KW-1185">Reference proteome</keyword>
<feature type="non-terminal residue" evidence="1">
    <location>
        <position position="1"/>
    </location>
</feature>
<protein>
    <submittedName>
        <fullName evidence="1">Uncharacterized protein</fullName>
    </submittedName>
</protein>
<gene>
    <name evidence="1" type="ORF">SARC_14596</name>
</gene>
<dbReference type="EMBL" id="KQ246426">
    <property type="protein sequence ID" value="KNC72845.1"/>
    <property type="molecule type" value="Genomic_DNA"/>
</dbReference>
<dbReference type="Proteomes" id="UP000054560">
    <property type="component" value="Unassembled WGS sequence"/>
</dbReference>
<organism evidence="1 2">
    <name type="scientific">Sphaeroforma arctica JP610</name>
    <dbReference type="NCBI Taxonomy" id="667725"/>
    <lineage>
        <taxon>Eukaryota</taxon>
        <taxon>Ichthyosporea</taxon>
        <taxon>Ichthyophonida</taxon>
        <taxon>Sphaeroforma</taxon>
    </lineage>
</organism>